<feature type="chain" id="PRO_5045989271" evidence="1">
    <location>
        <begin position="20"/>
        <end position="230"/>
    </location>
</feature>
<dbReference type="InterPro" id="IPR013830">
    <property type="entry name" value="SGNH_hydro"/>
</dbReference>
<evidence type="ECO:0000313" key="4">
    <source>
        <dbReference type="Proteomes" id="UP000583101"/>
    </source>
</evidence>
<dbReference type="CDD" id="cd01832">
    <property type="entry name" value="SGNH_hydrolase_like_1"/>
    <property type="match status" value="1"/>
</dbReference>
<name>A0ABR6IA28_9SPHI</name>
<evidence type="ECO:0000259" key="2">
    <source>
        <dbReference type="Pfam" id="PF13472"/>
    </source>
</evidence>
<dbReference type="Pfam" id="PF13472">
    <property type="entry name" value="Lipase_GDSL_2"/>
    <property type="match status" value="1"/>
</dbReference>
<gene>
    <name evidence="3" type="ORF">GGR35_002542</name>
</gene>
<dbReference type="InterPro" id="IPR036514">
    <property type="entry name" value="SGNH_hydro_sf"/>
</dbReference>
<feature type="domain" description="SGNH hydrolase-type esterase" evidence="2">
    <location>
        <begin position="36"/>
        <end position="213"/>
    </location>
</feature>
<accession>A0ABR6IA28</accession>
<keyword evidence="1" id="KW-0732">Signal</keyword>
<sequence>MKTALCFLMAIVLAGTGFCQSPKSTTATADSLRYLALGDSYTVGRFVPTAQSFPYQLTASLKNKGVNVALPKVLAQNGWRTDELLKGIGEPAKNGTFDFVTLLIGVNNQYQQKDHDTYQTEFAQILNAAIIMAKGNPKHVFVLSIPDWGSTPFANGRNLDKITAEIDEYNLINKEVADAAKVHYIYITGISRTDGTNADLVTTDRLHPSAKMYSWWVNKIAKEVGKEIKR</sequence>
<dbReference type="SUPFAM" id="SSF52266">
    <property type="entry name" value="SGNH hydrolase"/>
    <property type="match status" value="1"/>
</dbReference>
<dbReference type="Gene3D" id="3.40.50.1110">
    <property type="entry name" value="SGNH hydrolase"/>
    <property type="match status" value="1"/>
</dbReference>
<organism evidence="3 4">
    <name type="scientific">Mucilaginibacter phyllosphaerae</name>
    <dbReference type="NCBI Taxonomy" id="1812349"/>
    <lineage>
        <taxon>Bacteria</taxon>
        <taxon>Pseudomonadati</taxon>
        <taxon>Bacteroidota</taxon>
        <taxon>Sphingobacteriia</taxon>
        <taxon>Sphingobacteriales</taxon>
        <taxon>Sphingobacteriaceae</taxon>
        <taxon>Mucilaginibacter</taxon>
    </lineage>
</organism>
<reference evidence="3 4" key="1">
    <citation type="submission" date="2020-08" db="EMBL/GenBank/DDBJ databases">
        <title>Genomic Encyclopedia of Type Strains, Phase IV (KMG-IV): sequencing the most valuable type-strain genomes for metagenomic binning, comparative biology and taxonomic classification.</title>
        <authorList>
            <person name="Goeker M."/>
        </authorList>
    </citation>
    <scope>NUCLEOTIDE SEQUENCE [LARGE SCALE GENOMIC DNA]</scope>
    <source>
        <strain evidence="3 4">DSM 100995</strain>
    </source>
</reference>
<dbReference type="RefSeq" id="WP_229704665.1">
    <property type="nucleotide sequence ID" value="NZ_BMCZ01000005.1"/>
</dbReference>
<comment type="caution">
    <text evidence="3">The sequence shown here is derived from an EMBL/GenBank/DDBJ whole genome shotgun (WGS) entry which is preliminary data.</text>
</comment>
<evidence type="ECO:0000256" key="1">
    <source>
        <dbReference type="SAM" id="SignalP"/>
    </source>
</evidence>
<dbReference type="Proteomes" id="UP000583101">
    <property type="component" value="Unassembled WGS sequence"/>
</dbReference>
<feature type="signal peptide" evidence="1">
    <location>
        <begin position="1"/>
        <end position="19"/>
    </location>
</feature>
<protein>
    <submittedName>
        <fullName evidence="3">Lysophospholipase L1-like esterase</fullName>
    </submittedName>
</protein>
<keyword evidence="4" id="KW-1185">Reference proteome</keyword>
<proteinExistence type="predicted"/>
<dbReference type="EMBL" id="JACIEG010000004">
    <property type="protein sequence ID" value="MBB3969929.1"/>
    <property type="molecule type" value="Genomic_DNA"/>
</dbReference>
<evidence type="ECO:0000313" key="3">
    <source>
        <dbReference type="EMBL" id="MBB3969929.1"/>
    </source>
</evidence>